<dbReference type="Proteomes" id="UP000631114">
    <property type="component" value="Unassembled WGS sequence"/>
</dbReference>
<feature type="repeat" description="PPR" evidence="3">
    <location>
        <begin position="477"/>
        <end position="511"/>
    </location>
</feature>
<dbReference type="PANTHER" id="PTHR47926">
    <property type="entry name" value="PENTATRICOPEPTIDE REPEAT-CONTAINING PROTEIN"/>
    <property type="match status" value="1"/>
</dbReference>
<dbReference type="InterPro" id="IPR002885">
    <property type="entry name" value="PPR_rpt"/>
</dbReference>
<reference evidence="4 5" key="1">
    <citation type="submission" date="2020-10" db="EMBL/GenBank/DDBJ databases">
        <title>The Coptis chinensis genome and diversification of protoberbering-type alkaloids.</title>
        <authorList>
            <person name="Wang B."/>
            <person name="Shu S."/>
            <person name="Song C."/>
            <person name="Liu Y."/>
        </authorList>
    </citation>
    <scope>NUCLEOTIDE SEQUENCE [LARGE SCALE GENOMIC DNA]</scope>
    <source>
        <strain evidence="4">HL-2020</strain>
        <tissue evidence="4">Leaf</tissue>
    </source>
</reference>
<evidence type="ECO:0000313" key="4">
    <source>
        <dbReference type="EMBL" id="KAF9587272.1"/>
    </source>
</evidence>
<dbReference type="AlphaFoldDB" id="A0A835LCB5"/>
<dbReference type="NCBIfam" id="TIGR00756">
    <property type="entry name" value="PPR"/>
    <property type="match status" value="6"/>
</dbReference>
<evidence type="ECO:0000313" key="5">
    <source>
        <dbReference type="Proteomes" id="UP000631114"/>
    </source>
</evidence>
<sequence>MSFSTFQANPNIPFSYLKSLNSSITEHARQGELSIARKIFDVMGERTLVSYNTMISGYKKFGEFEEALSIVSIMHRSDMKLNETTFSSSFSVCARLKSLSCGKQMHSLVLKSGLEYFEFVGSSLLSFYSNCGEIAEARRVFDGLCERNELLWSIMLVGYVNRNLMKEAMDVFMKMPSRDVISWTTLISGYSRSGDECEKALEIFKLMRVSGETNPNEFTFDSVLRSIGELGILKEGKIVHGLCIIFGFEFDQSIGGALIALYSSCDAVEDAKKVYEGLRYPCLNASNSIIGGLISMGRIEEAEMIFNVLVEKNSVSYNLMIKGYAMSGRVEDSKRLFRKMPERTIVTLNSMITVYCRNGALDEALELFEQTKGDRNTVTWNSMISGYTLSDQPEEAIKLYVAMQRLPVARSRSTFSTLFHACSCIGSLPQGKLLHGHVIKSSFESNVYVGTSLVDMYAKCGSISDAKTSFVNISSPNVAAWTSLINGYAHHSLGTEAILLFKKMSEQGVYPNAVTFVGILLACSRAGLIMEGMKFFYSMGYYRVVPTLEHYACVVDLLGRSGYLQEALNFINKMPIEADWVVWGALLSACWSRMNIEVGKTVAERMFALDPKQISSQVILSNIYAGVGKWEEVLKVRKRLRGMKVKKDPAHSWIEVDNTVNVFCVEDGTHPHCSEIYATLEDLTTIVISSFDFNCLPFEYESCEMAM</sequence>
<dbReference type="PANTHER" id="PTHR47926:SF347">
    <property type="entry name" value="PENTATRICOPEPTIDE REPEAT-CONTAINING PROTEIN"/>
    <property type="match status" value="1"/>
</dbReference>
<feature type="repeat" description="PPR" evidence="3">
    <location>
        <begin position="313"/>
        <end position="347"/>
    </location>
</feature>
<dbReference type="OrthoDB" id="1248375at2759"/>
<dbReference type="FunFam" id="1.25.40.10:FF:000690">
    <property type="entry name" value="Pentatricopeptide repeat-containing protein"/>
    <property type="match status" value="1"/>
</dbReference>
<comment type="caution">
    <text evidence="4">The sequence shown here is derived from an EMBL/GenBank/DDBJ whole genome shotgun (WGS) entry which is preliminary data.</text>
</comment>
<dbReference type="Pfam" id="PF12854">
    <property type="entry name" value="PPR_1"/>
    <property type="match status" value="1"/>
</dbReference>
<dbReference type="PROSITE" id="PS51375">
    <property type="entry name" value="PPR"/>
    <property type="match status" value="5"/>
</dbReference>
<protein>
    <recommendedName>
        <fullName evidence="6">Pentatricopeptide repeat-containing protein</fullName>
    </recommendedName>
</protein>
<dbReference type="Pfam" id="PF01535">
    <property type="entry name" value="PPR"/>
    <property type="match status" value="3"/>
</dbReference>
<gene>
    <name evidence="4" type="ORF">IFM89_039519</name>
</gene>
<dbReference type="InterPro" id="IPR011990">
    <property type="entry name" value="TPR-like_helical_dom_sf"/>
</dbReference>
<evidence type="ECO:0000256" key="2">
    <source>
        <dbReference type="ARBA" id="ARBA00022737"/>
    </source>
</evidence>
<comment type="similarity">
    <text evidence="1">Belongs to the PPR family. PCMP-H subfamily.</text>
</comment>
<evidence type="ECO:0008006" key="6">
    <source>
        <dbReference type="Google" id="ProtNLM"/>
    </source>
</evidence>
<dbReference type="InterPro" id="IPR046848">
    <property type="entry name" value="E_motif"/>
</dbReference>
<keyword evidence="5" id="KW-1185">Reference proteome</keyword>
<dbReference type="Pfam" id="PF20431">
    <property type="entry name" value="E_motif"/>
    <property type="match status" value="1"/>
</dbReference>
<dbReference type="Gene3D" id="1.25.40.10">
    <property type="entry name" value="Tetratricopeptide repeat domain"/>
    <property type="match status" value="6"/>
</dbReference>
<feature type="repeat" description="PPR" evidence="3">
    <location>
        <begin position="179"/>
        <end position="214"/>
    </location>
</feature>
<evidence type="ECO:0000256" key="3">
    <source>
        <dbReference type="PROSITE-ProRule" id="PRU00708"/>
    </source>
</evidence>
<name>A0A835LCB5_9MAGN</name>
<feature type="repeat" description="PPR" evidence="3">
    <location>
        <begin position="47"/>
        <end position="81"/>
    </location>
</feature>
<dbReference type="InterPro" id="IPR046960">
    <property type="entry name" value="PPR_At4g14850-like_plant"/>
</dbReference>
<dbReference type="GO" id="GO:0009451">
    <property type="term" value="P:RNA modification"/>
    <property type="evidence" value="ECO:0007669"/>
    <property type="project" value="InterPro"/>
</dbReference>
<accession>A0A835LCB5</accession>
<proteinExistence type="inferred from homology"/>
<evidence type="ECO:0000256" key="1">
    <source>
        <dbReference type="ARBA" id="ARBA00006643"/>
    </source>
</evidence>
<feature type="repeat" description="PPR" evidence="3">
    <location>
        <begin position="376"/>
        <end position="410"/>
    </location>
</feature>
<keyword evidence="2" id="KW-0677">Repeat</keyword>
<dbReference type="EMBL" id="JADFTS010000012">
    <property type="protein sequence ID" value="KAF9587272.1"/>
    <property type="molecule type" value="Genomic_DNA"/>
</dbReference>
<organism evidence="4 5">
    <name type="scientific">Coptis chinensis</name>
    <dbReference type="NCBI Taxonomy" id="261450"/>
    <lineage>
        <taxon>Eukaryota</taxon>
        <taxon>Viridiplantae</taxon>
        <taxon>Streptophyta</taxon>
        <taxon>Embryophyta</taxon>
        <taxon>Tracheophyta</taxon>
        <taxon>Spermatophyta</taxon>
        <taxon>Magnoliopsida</taxon>
        <taxon>Ranunculales</taxon>
        <taxon>Ranunculaceae</taxon>
        <taxon>Coptidoideae</taxon>
        <taxon>Coptis</taxon>
    </lineage>
</organism>
<dbReference type="GO" id="GO:0003729">
    <property type="term" value="F:mRNA binding"/>
    <property type="evidence" value="ECO:0007669"/>
    <property type="project" value="UniProtKB-ARBA"/>
</dbReference>
<dbReference type="Pfam" id="PF13041">
    <property type="entry name" value="PPR_2"/>
    <property type="match status" value="4"/>
</dbReference>